<reference evidence="1 2" key="1">
    <citation type="submission" date="2020-08" db="EMBL/GenBank/DDBJ databases">
        <title>Genomic Encyclopedia of Type Strains, Phase IV (KMG-IV): sequencing the most valuable type-strain genomes for metagenomic binning, comparative biology and taxonomic classification.</title>
        <authorList>
            <person name="Goeker M."/>
        </authorList>
    </citation>
    <scope>NUCLEOTIDE SEQUENCE [LARGE SCALE GENOMIC DNA]</scope>
    <source>
        <strain evidence="1 2">DSM 101015</strain>
    </source>
</reference>
<dbReference type="Proteomes" id="UP000565745">
    <property type="component" value="Unassembled WGS sequence"/>
</dbReference>
<comment type="caution">
    <text evidence="1">The sequence shown here is derived from an EMBL/GenBank/DDBJ whole genome shotgun (WGS) entry which is preliminary data.</text>
</comment>
<dbReference type="AlphaFoldDB" id="A0A7W6M6T5"/>
<gene>
    <name evidence="1" type="ORF">GGR93_001162</name>
</gene>
<proteinExistence type="predicted"/>
<organism evidence="1 2">
    <name type="scientific">Sulfitobacter noctilucicola</name>
    <dbReference type="NCBI Taxonomy" id="1342301"/>
    <lineage>
        <taxon>Bacteria</taxon>
        <taxon>Pseudomonadati</taxon>
        <taxon>Pseudomonadota</taxon>
        <taxon>Alphaproteobacteria</taxon>
        <taxon>Rhodobacterales</taxon>
        <taxon>Roseobacteraceae</taxon>
        <taxon>Sulfitobacter</taxon>
    </lineage>
</organism>
<evidence type="ECO:0000313" key="1">
    <source>
        <dbReference type="EMBL" id="MBB4173401.1"/>
    </source>
</evidence>
<evidence type="ECO:0000313" key="2">
    <source>
        <dbReference type="Proteomes" id="UP000565745"/>
    </source>
</evidence>
<dbReference type="EMBL" id="JACIFU010000001">
    <property type="protein sequence ID" value="MBB4173401.1"/>
    <property type="molecule type" value="Genomic_DNA"/>
</dbReference>
<name>A0A7W6M6T5_9RHOB</name>
<sequence length="38" mass="4357">MMEATTNPNARTAMQRAHEERAIAMHAAWAWLMGRTSR</sequence>
<accession>A0A7W6M6T5</accession>
<keyword evidence="2" id="KW-1185">Reference proteome</keyword>
<protein>
    <submittedName>
        <fullName evidence="1">Uncharacterized protein</fullName>
    </submittedName>
</protein>